<evidence type="ECO:0000256" key="1">
    <source>
        <dbReference type="ARBA" id="ARBA00001946"/>
    </source>
</evidence>
<evidence type="ECO:0000313" key="4">
    <source>
        <dbReference type="EMBL" id="UUM31811.1"/>
    </source>
</evidence>
<accession>A0ABY5LK74</accession>
<dbReference type="Proteomes" id="UP001058602">
    <property type="component" value="Chromosome 1"/>
</dbReference>
<keyword evidence="2" id="KW-0378">Hydrolase</keyword>
<evidence type="ECO:0000313" key="5">
    <source>
        <dbReference type="Proteomes" id="UP001058602"/>
    </source>
</evidence>
<gene>
    <name evidence="4" type="ORF">NP165_04160</name>
</gene>
<organism evidence="4 5">
    <name type="scientific">Vibrio japonicus</name>
    <dbReference type="NCBI Taxonomy" id="1824638"/>
    <lineage>
        <taxon>Bacteria</taxon>
        <taxon>Pseudomonadati</taxon>
        <taxon>Pseudomonadota</taxon>
        <taxon>Gammaproteobacteria</taxon>
        <taxon>Vibrionales</taxon>
        <taxon>Vibrionaceae</taxon>
        <taxon>Vibrio</taxon>
    </lineage>
</organism>
<dbReference type="PANTHER" id="PTHR43046">
    <property type="entry name" value="GDP-MANNOSE MANNOSYL HYDROLASE"/>
    <property type="match status" value="1"/>
</dbReference>
<dbReference type="Pfam" id="PF00293">
    <property type="entry name" value="NUDIX"/>
    <property type="match status" value="1"/>
</dbReference>
<dbReference type="SUPFAM" id="SSF55811">
    <property type="entry name" value="Nudix"/>
    <property type="match status" value="1"/>
</dbReference>
<reference evidence="4" key="1">
    <citation type="submission" date="2022-07" db="EMBL/GenBank/DDBJ databases">
        <title>Complete genome of Vibrio japonicus strain JCM 31412T and phylogenomic assessment of the Nereis clade of the genus Vibrio.</title>
        <authorList>
            <person name="Shlafstein M.D."/>
            <person name="Emsley S.A."/>
            <person name="Ushijima B."/>
            <person name="Videau P."/>
            <person name="Saw J.H."/>
        </authorList>
    </citation>
    <scope>NUCLEOTIDE SEQUENCE</scope>
    <source>
        <strain evidence="4">JCM 31412</strain>
    </source>
</reference>
<dbReference type="CDD" id="cd18880">
    <property type="entry name" value="NUDIX_ADPRase"/>
    <property type="match status" value="1"/>
</dbReference>
<comment type="cofactor">
    <cofactor evidence="1">
        <name>Mg(2+)</name>
        <dbReference type="ChEBI" id="CHEBI:18420"/>
    </cofactor>
</comment>
<feature type="domain" description="Nudix hydrolase" evidence="3">
    <location>
        <begin position="1"/>
        <end position="137"/>
    </location>
</feature>
<dbReference type="InterPro" id="IPR000086">
    <property type="entry name" value="NUDIX_hydrolase_dom"/>
</dbReference>
<name>A0ABY5LK74_9VIBR</name>
<dbReference type="InterPro" id="IPR015797">
    <property type="entry name" value="NUDIX_hydrolase-like_dom_sf"/>
</dbReference>
<dbReference type="RefSeq" id="WP_257085535.1">
    <property type="nucleotide sequence ID" value="NZ_CP102096.1"/>
</dbReference>
<evidence type="ECO:0000259" key="3">
    <source>
        <dbReference type="PROSITE" id="PS51462"/>
    </source>
</evidence>
<protein>
    <submittedName>
        <fullName evidence="4">NUDIX domain-containing protein</fullName>
    </submittedName>
</protein>
<dbReference type="PROSITE" id="PS51462">
    <property type="entry name" value="NUDIX"/>
    <property type="match status" value="1"/>
</dbReference>
<evidence type="ECO:0000256" key="2">
    <source>
        <dbReference type="ARBA" id="ARBA00022801"/>
    </source>
</evidence>
<keyword evidence="5" id="KW-1185">Reference proteome</keyword>
<dbReference type="Gene3D" id="3.90.79.10">
    <property type="entry name" value="Nucleoside Triphosphate Pyrophosphohydrolase"/>
    <property type="match status" value="1"/>
</dbReference>
<dbReference type="EMBL" id="CP102096">
    <property type="protein sequence ID" value="UUM31811.1"/>
    <property type="molecule type" value="Genomic_DNA"/>
</dbReference>
<sequence>MEHRIRSAGILIENDAILLVRVRDFSGEYWIPPGGGMEQGDTSTKACLKREFLEETGLTVQVGDLLCVREFLETTKDRYNAEFFYHVTAYQGEIHTNNLKGLSDEDYIQKVEWVELTALDDKRIYPVDLKSRLLQLIKEKDYSTHLGAYVQGEFEDQNLLD</sequence>
<dbReference type="PANTHER" id="PTHR43046:SF16">
    <property type="entry name" value="ADP-RIBOSE PYROPHOSPHATASE YJHB-RELATED"/>
    <property type="match status" value="1"/>
</dbReference>
<proteinExistence type="predicted"/>